<dbReference type="Pfam" id="PF07303">
    <property type="entry name" value="Occludin_ELL"/>
    <property type="match status" value="1"/>
</dbReference>
<evidence type="ECO:0000256" key="10">
    <source>
        <dbReference type="ARBA" id="ARBA00023136"/>
    </source>
</evidence>
<dbReference type="GO" id="GO:0016324">
    <property type="term" value="C:apical plasma membrane"/>
    <property type="evidence" value="ECO:0007669"/>
    <property type="project" value="TreeGrafter"/>
</dbReference>
<feature type="coiled-coil region" evidence="13">
    <location>
        <begin position="443"/>
        <end position="470"/>
    </location>
</feature>
<dbReference type="Proteomes" id="UP001044222">
    <property type="component" value="Chromosome 15"/>
</dbReference>
<evidence type="ECO:0000256" key="12">
    <source>
        <dbReference type="PROSITE-ProRule" id="PRU01324"/>
    </source>
</evidence>
<dbReference type="GO" id="GO:0005923">
    <property type="term" value="C:bicellular tight junction"/>
    <property type="evidence" value="ECO:0007669"/>
    <property type="project" value="UniProtKB-SubCell"/>
</dbReference>
<dbReference type="Gene3D" id="6.10.140.340">
    <property type="match status" value="1"/>
</dbReference>
<dbReference type="EMBL" id="JAFIRN010000015">
    <property type="protein sequence ID" value="KAG5834404.1"/>
    <property type="molecule type" value="Genomic_DNA"/>
</dbReference>
<evidence type="ECO:0000256" key="1">
    <source>
        <dbReference type="ARBA" id="ARBA00004435"/>
    </source>
</evidence>
<keyword evidence="7" id="KW-0965">Cell junction</keyword>
<feature type="transmembrane region" description="Helical" evidence="15">
    <location>
        <begin position="245"/>
        <end position="264"/>
    </location>
</feature>
<feature type="compositionally biased region" description="Polar residues" evidence="14">
    <location>
        <begin position="84"/>
        <end position="93"/>
    </location>
</feature>
<feature type="transmembrane region" description="Helical" evidence="15">
    <location>
        <begin position="285"/>
        <end position="303"/>
    </location>
</feature>
<evidence type="ECO:0000256" key="9">
    <source>
        <dbReference type="ARBA" id="ARBA00023054"/>
    </source>
</evidence>
<dbReference type="GO" id="GO:0031410">
    <property type="term" value="C:cytoplasmic vesicle"/>
    <property type="evidence" value="ECO:0007669"/>
    <property type="project" value="TreeGrafter"/>
</dbReference>
<dbReference type="InterPro" id="IPR010844">
    <property type="entry name" value="Occludin_ELL"/>
</dbReference>
<evidence type="ECO:0000259" key="16">
    <source>
        <dbReference type="PROSITE" id="PS51225"/>
    </source>
</evidence>
<dbReference type="PANTHER" id="PTHR23288:SF3">
    <property type="entry name" value="MARVEL DOMAIN-CONTAINING PROTEIN 2"/>
    <property type="match status" value="1"/>
</dbReference>
<evidence type="ECO:0000256" key="7">
    <source>
        <dbReference type="ARBA" id="ARBA00022949"/>
    </source>
</evidence>
<evidence type="ECO:0000256" key="5">
    <source>
        <dbReference type="ARBA" id="ARBA00022475"/>
    </source>
</evidence>
<feature type="transmembrane region" description="Helical" evidence="15">
    <location>
        <begin position="334"/>
        <end position="357"/>
    </location>
</feature>
<evidence type="ECO:0000256" key="3">
    <source>
        <dbReference type="ARBA" id="ARBA00009171"/>
    </source>
</evidence>
<evidence type="ECO:0000313" key="18">
    <source>
        <dbReference type="EMBL" id="KAG5834404.1"/>
    </source>
</evidence>
<evidence type="ECO:0000256" key="6">
    <source>
        <dbReference type="ARBA" id="ARBA00022692"/>
    </source>
</evidence>
<reference evidence="18" key="1">
    <citation type="submission" date="2021-01" db="EMBL/GenBank/DDBJ databases">
        <title>A chromosome-scale assembly of European eel, Anguilla anguilla.</title>
        <authorList>
            <person name="Henkel C."/>
            <person name="Jong-Raadsen S.A."/>
            <person name="Dufour S."/>
            <person name="Weltzien F.-A."/>
            <person name="Palstra A.P."/>
            <person name="Pelster B."/>
            <person name="Spaink H.P."/>
            <person name="Van Den Thillart G.E."/>
            <person name="Jansen H."/>
            <person name="Zahm M."/>
            <person name="Klopp C."/>
            <person name="Cedric C."/>
            <person name="Louis A."/>
            <person name="Berthelot C."/>
            <person name="Parey E."/>
            <person name="Roest Crollius H."/>
            <person name="Montfort J."/>
            <person name="Robinson-Rechavi M."/>
            <person name="Bucao C."/>
            <person name="Bouchez O."/>
            <person name="Gislard M."/>
            <person name="Lluch J."/>
            <person name="Milhes M."/>
            <person name="Lampietro C."/>
            <person name="Lopez Roques C."/>
            <person name="Donnadieu C."/>
            <person name="Braasch I."/>
            <person name="Desvignes T."/>
            <person name="Postlethwait J."/>
            <person name="Bobe J."/>
            <person name="Guiguen Y."/>
            <person name="Dirks R."/>
        </authorList>
    </citation>
    <scope>NUCLEOTIDE SEQUENCE</scope>
    <source>
        <strain evidence="18">Tag_6206</strain>
        <tissue evidence="18">Liver</tissue>
    </source>
</reference>
<keyword evidence="10 11" id="KW-0472">Membrane</keyword>
<dbReference type="AlphaFoldDB" id="A0A9D3RL02"/>
<keyword evidence="5" id="KW-1003">Cell membrane</keyword>
<dbReference type="InterPro" id="IPR008253">
    <property type="entry name" value="Marvel"/>
</dbReference>
<dbReference type="PANTHER" id="PTHR23288">
    <property type="entry name" value="OCCLUDIN AND RNA POLYMERASE II ELONGATION FACTOR ELL"/>
    <property type="match status" value="1"/>
</dbReference>
<evidence type="ECO:0000256" key="4">
    <source>
        <dbReference type="ARBA" id="ARBA00022427"/>
    </source>
</evidence>
<protein>
    <submittedName>
        <fullName evidence="18">Uncharacterized protein</fullName>
    </submittedName>
</protein>
<organism evidence="18 19">
    <name type="scientific">Anguilla anguilla</name>
    <name type="common">European freshwater eel</name>
    <name type="synonym">Muraena anguilla</name>
    <dbReference type="NCBI Taxonomy" id="7936"/>
    <lineage>
        <taxon>Eukaryota</taxon>
        <taxon>Metazoa</taxon>
        <taxon>Chordata</taxon>
        <taxon>Craniata</taxon>
        <taxon>Vertebrata</taxon>
        <taxon>Euteleostomi</taxon>
        <taxon>Actinopterygii</taxon>
        <taxon>Neopterygii</taxon>
        <taxon>Teleostei</taxon>
        <taxon>Anguilliformes</taxon>
        <taxon>Anguillidae</taxon>
        <taxon>Anguilla</taxon>
    </lineage>
</organism>
<comment type="caution">
    <text evidence="18">The sequence shown here is derived from an EMBL/GenBank/DDBJ whole genome shotgun (WGS) entry which is preliminary data.</text>
</comment>
<proteinExistence type="inferred from homology"/>
<evidence type="ECO:0000256" key="14">
    <source>
        <dbReference type="SAM" id="MobiDB-lite"/>
    </source>
</evidence>
<evidence type="ECO:0000256" key="11">
    <source>
        <dbReference type="PROSITE-ProRule" id="PRU00581"/>
    </source>
</evidence>
<feature type="domain" description="OCEL" evidence="17">
    <location>
        <begin position="421"/>
        <end position="532"/>
    </location>
</feature>
<comment type="subcellular location">
    <subcellularLocation>
        <location evidence="1">Cell junction</location>
        <location evidence="1">Tight junction</location>
    </subcellularLocation>
    <subcellularLocation>
        <location evidence="2">Cell membrane</location>
        <topology evidence="2">Multi-pass membrane protein</topology>
    </subcellularLocation>
</comment>
<dbReference type="InterPro" id="IPR031176">
    <property type="entry name" value="ELL/occludin"/>
</dbReference>
<evidence type="ECO:0000256" key="13">
    <source>
        <dbReference type="SAM" id="Coils"/>
    </source>
</evidence>
<keyword evidence="19" id="KW-1185">Reference proteome</keyword>
<keyword evidence="4" id="KW-0796">Tight junction</keyword>
<feature type="transmembrane region" description="Helical" evidence="15">
    <location>
        <begin position="173"/>
        <end position="200"/>
    </location>
</feature>
<name>A0A9D3RL02_ANGAN</name>
<comment type="similarity">
    <text evidence="3 12">Belongs to the ELL/occludin family.</text>
</comment>
<evidence type="ECO:0000259" key="17">
    <source>
        <dbReference type="PROSITE" id="PS51980"/>
    </source>
</evidence>
<accession>A0A9D3RL02</accession>
<gene>
    <name evidence="18" type="ORF">ANANG_G00261150</name>
</gene>
<dbReference type="Pfam" id="PF01284">
    <property type="entry name" value="MARVEL"/>
    <property type="match status" value="1"/>
</dbReference>
<feature type="domain" description="MARVEL" evidence="16">
    <location>
        <begin position="172"/>
        <end position="358"/>
    </location>
</feature>
<evidence type="ECO:0000256" key="8">
    <source>
        <dbReference type="ARBA" id="ARBA00022989"/>
    </source>
</evidence>
<feature type="region of interest" description="Disordered" evidence="14">
    <location>
        <begin position="73"/>
        <end position="130"/>
    </location>
</feature>
<dbReference type="SUPFAM" id="SSF144292">
    <property type="entry name" value="occludin/ELL-like"/>
    <property type="match status" value="1"/>
</dbReference>
<dbReference type="GO" id="GO:0070830">
    <property type="term" value="P:bicellular tight junction assembly"/>
    <property type="evidence" value="ECO:0007669"/>
    <property type="project" value="TreeGrafter"/>
</dbReference>
<keyword evidence="6 11" id="KW-0812">Transmembrane</keyword>
<feature type="region of interest" description="Disordered" evidence="14">
    <location>
        <begin position="1"/>
        <end position="61"/>
    </location>
</feature>
<dbReference type="PROSITE" id="PS51980">
    <property type="entry name" value="OCEL"/>
    <property type="match status" value="1"/>
</dbReference>
<dbReference type="PROSITE" id="PS51225">
    <property type="entry name" value="MARVEL"/>
    <property type="match status" value="1"/>
</dbReference>
<evidence type="ECO:0000256" key="15">
    <source>
        <dbReference type="SAM" id="Phobius"/>
    </source>
</evidence>
<keyword evidence="8 15" id="KW-1133">Transmembrane helix</keyword>
<evidence type="ECO:0000256" key="2">
    <source>
        <dbReference type="ARBA" id="ARBA00004651"/>
    </source>
</evidence>
<sequence>MSSGGGSASHNDQVRGVLRNDQVYNERDDDSLPPLPEDFPVGPEFDPSGSEESYSGVDLKPVHRFIPDSWKNFFRGSGSRKKPSSTSASDTNKGSSGGVRSGGSTPQSLPASAAHQNQNGSLGGSHTSRKEREARLLATPLDMVREPSLHASLAYRERLEAYRRRRHGHMKSWAGWLRVVGCVELLLGAAVFACVCAYIHKDNEWYNMFGYSQSQSQSYGGGYTGMGMPGVGVGAGVYYSGPQTIFVLVVAGVAWVTTVVLLVLGMTMYYRTILLASNCWPITEFLINLVFAGFYLIAGIVYVRDTTRGGLCYYPMFNNGLSGSFCQTEPGQNAAIAFLFITMVVYVIGAVLCLKVWRHEVAQRYRESLPQEATELSPPKALPVNNAGGFRGPAQAVPMATQPEVRHIPPARHMPKTLIMPDYITKYPSIRTDEERDQYRAVFKDQYAEYKELNAEVQAATKRFEEMDVLIRSLPQNPASQMERSRINKILQEYQRKKNDPAFLEKKERCDYLKNKLSHIKLNIQEYNKGTNWTDQFS</sequence>
<keyword evidence="9 13" id="KW-0175">Coiled coil</keyword>
<feature type="compositionally biased region" description="Polar residues" evidence="14">
    <location>
        <begin position="105"/>
        <end position="126"/>
    </location>
</feature>
<evidence type="ECO:0000313" key="19">
    <source>
        <dbReference type="Proteomes" id="UP001044222"/>
    </source>
</evidence>